<feature type="domain" description="DUS-like FMN-binding" evidence="15">
    <location>
        <begin position="165"/>
        <end position="392"/>
    </location>
</feature>
<keyword evidence="4" id="KW-0819">tRNA processing</keyword>
<comment type="caution">
    <text evidence="16">The sequence shown here is derived from an EMBL/GenBank/DDBJ whole genome shotgun (WGS) entry which is preliminary data.</text>
</comment>
<dbReference type="Proteomes" id="UP001487740">
    <property type="component" value="Unassembled WGS sequence"/>
</dbReference>
<evidence type="ECO:0000259" key="15">
    <source>
        <dbReference type="Pfam" id="PF01207"/>
    </source>
</evidence>
<dbReference type="InterPro" id="IPR013785">
    <property type="entry name" value="Aldolase_TIM"/>
</dbReference>
<evidence type="ECO:0000313" key="17">
    <source>
        <dbReference type="Proteomes" id="UP001487740"/>
    </source>
</evidence>
<name>A0AAW0UZ78_SCYPA</name>
<dbReference type="PANTHER" id="PTHR11082">
    <property type="entry name" value="TRNA-DIHYDROURIDINE SYNTHASE"/>
    <property type="match status" value="1"/>
</dbReference>
<comment type="catalytic activity">
    <reaction evidence="11">
        <text>5,6-dihydrouridine(16) in tRNA + NADP(+) = uridine(16) in tRNA + NADPH + H(+)</text>
        <dbReference type="Rhea" id="RHEA:53376"/>
        <dbReference type="Rhea" id="RHEA-COMP:13543"/>
        <dbReference type="Rhea" id="RHEA-COMP:13544"/>
        <dbReference type="ChEBI" id="CHEBI:15378"/>
        <dbReference type="ChEBI" id="CHEBI:57783"/>
        <dbReference type="ChEBI" id="CHEBI:58349"/>
        <dbReference type="ChEBI" id="CHEBI:65315"/>
        <dbReference type="ChEBI" id="CHEBI:74443"/>
        <dbReference type="EC" id="1.3.1.88"/>
    </reaction>
    <physiologicalReaction direction="right-to-left" evidence="11">
        <dbReference type="Rhea" id="RHEA:53378"/>
    </physiologicalReaction>
</comment>
<evidence type="ECO:0000256" key="13">
    <source>
        <dbReference type="ARBA" id="ARBA00049467"/>
    </source>
</evidence>
<comment type="cofactor">
    <cofactor evidence="1">
        <name>FMN</name>
        <dbReference type="ChEBI" id="CHEBI:58210"/>
    </cofactor>
</comment>
<dbReference type="GO" id="GO:0050660">
    <property type="term" value="F:flavin adenine dinucleotide binding"/>
    <property type="evidence" value="ECO:0007669"/>
    <property type="project" value="InterPro"/>
</dbReference>
<evidence type="ECO:0000256" key="14">
    <source>
        <dbReference type="SAM" id="MobiDB-lite"/>
    </source>
</evidence>
<dbReference type="InterPro" id="IPR018517">
    <property type="entry name" value="tRNA_hU_synthase_CS"/>
</dbReference>
<gene>
    <name evidence="16" type="ORF">O3P69_007625</name>
</gene>
<evidence type="ECO:0000256" key="10">
    <source>
        <dbReference type="ARBA" id="ARBA00047287"/>
    </source>
</evidence>
<feature type="compositionally biased region" description="Basic and acidic residues" evidence="14">
    <location>
        <begin position="638"/>
        <end position="651"/>
    </location>
</feature>
<comment type="catalytic activity">
    <reaction evidence="12">
        <text>5,6-dihydrouridine(16) in tRNA + NAD(+) = uridine(16) in tRNA + NADH + H(+)</text>
        <dbReference type="Rhea" id="RHEA:53380"/>
        <dbReference type="Rhea" id="RHEA-COMP:13543"/>
        <dbReference type="Rhea" id="RHEA-COMP:13544"/>
        <dbReference type="ChEBI" id="CHEBI:15378"/>
        <dbReference type="ChEBI" id="CHEBI:57540"/>
        <dbReference type="ChEBI" id="CHEBI:57945"/>
        <dbReference type="ChEBI" id="CHEBI:65315"/>
        <dbReference type="ChEBI" id="CHEBI:74443"/>
        <dbReference type="EC" id="1.3.1.88"/>
    </reaction>
    <physiologicalReaction direction="right-to-left" evidence="12">
        <dbReference type="Rhea" id="RHEA:53382"/>
    </physiologicalReaction>
</comment>
<evidence type="ECO:0000256" key="6">
    <source>
        <dbReference type="ARBA" id="ARBA00023002"/>
    </source>
</evidence>
<dbReference type="AlphaFoldDB" id="A0AAW0UZ78"/>
<dbReference type="CDD" id="cd02801">
    <property type="entry name" value="DUS_like_FMN"/>
    <property type="match status" value="1"/>
</dbReference>
<comment type="similarity">
    <text evidence="8">Belongs to the Dus family. Dus1 subfamily.</text>
</comment>
<feature type="region of interest" description="Disordered" evidence="14">
    <location>
        <begin position="496"/>
        <end position="574"/>
    </location>
</feature>
<dbReference type="Gene3D" id="3.20.20.70">
    <property type="entry name" value="Aldolase class I"/>
    <property type="match status" value="1"/>
</dbReference>
<dbReference type="SUPFAM" id="SSF51395">
    <property type="entry name" value="FMN-linked oxidoreductases"/>
    <property type="match status" value="1"/>
</dbReference>
<dbReference type="Pfam" id="PF01207">
    <property type="entry name" value="Dus"/>
    <property type="match status" value="1"/>
</dbReference>
<feature type="region of interest" description="Disordered" evidence="14">
    <location>
        <begin position="638"/>
        <end position="748"/>
    </location>
</feature>
<comment type="catalytic activity">
    <reaction evidence="13">
        <text>5,6-dihydrouridine(17) in tRNA + NADP(+) = uridine(17) in tRNA + NADPH + H(+)</text>
        <dbReference type="Rhea" id="RHEA:53368"/>
        <dbReference type="Rhea" id="RHEA-COMP:13541"/>
        <dbReference type="Rhea" id="RHEA-COMP:13542"/>
        <dbReference type="ChEBI" id="CHEBI:15378"/>
        <dbReference type="ChEBI" id="CHEBI:57783"/>
        <dbReference type="ChEBI" id="CHEBI:58349"/>
        <dbReference type="ChEBI" id="CHEBI:65315"/>
        <dbReference type="ChEBI" id="CHEBI:74443"/>
        <dbReference type="EC" id="1.3.1.88"/>
    </reaction>
    <physiologicalReaction direction="right-to-left" evidence="13">
        <dbReference type="Rhea" id="RHEA:53370"/>
    </physiologicalReaction>
</comment>
<organism evidence="16 17">
    <name type="scientific">Scylla paramamosain</name>
    <name type="common">Mud crab</name>
    <dbReference type="NCBI Taxonomy" id="85552"/>
    <lineage>
        <taxon>Eukaryota</taxon>
        <taxon>Metazoa</taxon>
        <taxon>Ecdysozoa</taxon>
        <taxon>Arthropoda</taxon>
        <taxon>Crustacea</taxon>
        <taxon>Multicrustacea</taxon>
        <taxon>Malacostraca</taxon>
        <taxon>Eumalacostraca</taxon>
        <taxon>Eucarida</taxon>
        <taxon>Decapoda</taxon>
        <taxon>Pleocyemata</taxon>
        <taxon>Brachyura</taxon>
        <taxon>Eubrachyura</taxon>
        <taxon>Portunoidea</taxon>
        <taxon>Portunidae</taxon>
        <taxon>Portuninae</taxon>
        <taxon>Scylla</taxon>
    </lineage>
</organism>
<evidence type="ECO:0000256" key="4">
    <source>
        <dbReference type="ARBA" id="ARBA00022694"/>
    </source>
</evidence>
<keyword evidence="2" id="KW-0285">Flavoprotein</keyword>
<dbReference type="PANTHER" id="PTHR11082:SF5">
    <property type="entry name" value="TRNA-DIHYDROURIDINE(16_17) SYNTHASE [NAD(P)(+)]-LIKE"/>
    <property type="match status" value="1"/>
</dbReference>
<evidence type="ECO:0000256" key="8">
    <source>
        <dbReference type="ARBA" id="ARBA00038313"/>
    </source>
</evidence>
<evidence type="ECO:0000256" key="3">
    <source>
        <dbReference type="ARBA" id="ARBA00022643"/>
    </source>
</evidence>
<feature type="compositionally biased region" description="Basic residues" evidence="14">
    <location>
        <begin position="560"/>
        <end position="574"/>
    </location>
</feature>
<feature type="compositionally biased region" description="Acidic residues" evidence="14">
    <location>
        <begin position="520"/>
        <end position="537"/>
    </location>
</feature>
<feature type="compositionally biased region" description="Basic and acidic residues" evidence="14">
    <location>
        <begin position="690"/>
        <end position="700"/>
    </location>
</feature>
<evidence type="ECO:0000256" key="1">
    <source>
        <dbReference type="ARBA" id="ARBA00001917"/>
    </source>
</evidence>
<protein>
    <recommendedName>
        <fullName evidence="9">tRNA-dihydrouridine(16/17) synthase [NAD(P)(+)]</fullName>
        <ecNumber evidence="9">1.3.1.88</ecNumber>
    </recommendedName>
</protein>
<dbReference type="GO" id="GO:0017150">
    <property type="term" value="F:tRNA dihydrouridine synthase activity"/>
    <property type="evidence" value="ECO:0007669"/>
    <property type="project" value="InterPro"/>
</dbReference>
<sequence>MKTLPEEADTDRLRPWTAAPRGWGSLAASGSKWSGTARRRHPPLPEAVALKLYRFVCPSASRRPGIPSACRCGTLKAAQTCFVSLALLTVTIVRVTIPGAWRMSPCAGSFPLLAAAGVLESYAGEARTRDGTPVDDKCVFRAQVMPGPRGYDFWRETLGGARLAVAPMVDASELAWRLLSRRYGTELCYTPMLHAHVFVKDARYRRENLASCPEDRPLIVQFCANDPDTFVAACQLAAPHCDAVDLNLGCPQAIARRGHYGAFLQDEWDLVRTMIERASTEVDVPITAKIRVFEDVARTVEYARMLEGAGVSLLTVHGRTREQKGPLTGLASWPHIKAVKEAVKVPLIANGNIQYLADVERCLAATGADGVMSAEGNLHNPALYAGTHPTVWQVSLEYLHLALEHPCPTSYSRGHVFKLLHHCLSMPENFDLRYRLSKTSRVEDMIGVVEALRDRMSPYHTGEKAWEPDPASEQARLPMPPWLCQPYVRIPPEEHLKKVQESQQRALQIQKQRKEKQKQEEEENEQQQQENGEEDEKDKDGSDSNKRPIAEEGEAGDLSKKKKKKMVRNPRKSFGKQHDHYEKCVCRNPKGGRCSHGLCRACCKVKCYTQGLDCPGHRILVKTKREKAAIYYAQQEALKKEEEGKDGRAAEEDGGEKLLSSQTPQDQRQEHQTMDSPPQQEPLLPLTAEAEARESGKTDEPLGPEGVAAEESIGTLLQEVPNGLPDDSPPLTDEEKDSQDSGLAKAVT</sequence>
<dbReference type="EC" id="1.3.1.88" evidence="9"/>
<accession>A0AAW0UZ78</accession>
<keyword evidence="5" id="KW-0521">NADP</keyword>
<evidence type="ECO:0000256" key="2">
    <source>
        <dbReference type="ARBA" id="ARBA00022630"/>
    </source>
</evidence>
<keyword evidence="7" id="KW-0520">NAD</keyword>
<reference evidence="16 17" key="1">
    <citation type="submission" date="2023-03" db="EMBL/GenBank/DDBJ databases">
        <title>High-quality genome of Scylla paramamosain provides insights in environmental adaptation.</title>
        <authorList>
            <person name="Zhang L."/>
        </authorList>
    </citation>
    <scope>NUCLEOTIDE SEQUENCE [LARGE SCALE GENOMIC DNA]</scope>
    <source>
        <strain evidence="16">LZ_2023a</strain>
        <tissue evidence="16">Muscle</tissue>
    </source>
</reference>
<dbReference type="EMBL" id="JARAKH010000004">
    <property type="protein sequence ID" value="KAK8404508.1"/>
    <property type="molecule type" value="Genomic_DNA"/>
</dbReference>
<keyword evidence="6" id="KW-0560">Oxidoreductase</keyword>
<evidence type="ECO:0000313" key="16">
    <source>
        <dbReference type="EMBL" id="KAK8404508.1"/>
    </source>
</evidence>
<keyword evidence="3" id="KW-0288">FMN</keyword>
<dbReference type="InterPro" id="IPR035587">
    <property type="entry name" value="DUS-like_FMN-bd"/>
</dbReference>
<evidence type="ECO:0000256" key="9">
    <source>
        <dbReference type="ARBA" id="ARBA00038890"/>
    </source>
</evidence>
<keyword evidence="17" id="KW-1185">Reference proteome</keyword>
<evidence type="ECO:0000256" key="11">
    <source>
        <dbReference type="ARBA" id="ARBA00047652"/>
    </source>
</evidence>
<proteinExistence type="inferred from homology"/>
<evidence type="ECO:0000256" key="5">
    <source>
        <dbReference type="ARBA" id="ARBA00022857"/>
    </source>
</evidence>
<evidence type="ECO:0000256" key="7">
    <source>
        <dbReference type="ARBA" id="ARBA00023027"/>
    </source>
</evidence>
<comment type="catalytic activity">
    <reaction evidence="10">
        <text>5,6-dihydrouridine(17) in tRNA + NAD(+) = uridine(17) in tRNA + NADH + H(+)</text>
        <dbReference type="Rhea" id="RHEA:53372"/>
        <dbReference type="Rhea" id="RHEA-COMP:13541"/>
        <dbReference type="Rhea" id="RHEA-COMP:13542"/>
        <dbReference type="ChEBI" id="CHEBI:15378"/>
        <dbReference type="ChEBI" id="CHEBI:57540"/>
        <dbReference type="ChEBI" id="CHEBI:57945"/>
        <dbReference type="ChEBI" id="CHEBI:65315"/>
        <dbReference type="ChEBI" id="CHEBI:74443"/>
        <dbReference type="EC" id="1.3.1.88"/>
    </reaction>
    <physiologicalReaction direction="right-to-left" evidence="10">
        <dbReference type="Rhea" id="RHEA:53374"/>
    </physiologicalReaction>
</comment>
<dbReference type="PROSITE" id="PS01136">
    <property type="entry name" value="UPF0034"/>
    <property type="match status" value="1"/>
</dbReference>
<feature type="compositionally biased region" description="Basic and acidic residues" evidence="14">
    <location>
        <begin position="538"/>
        <end position="550"/>
    </location>
</feature>
<evidence type="ECO:0000256" key="12">
    <source>
        <dbReference type="ARBA" id="ARBA00048934"/>
    </source>
</evidence>